<evidence type="ECO:0000256" key="2">
    <source>
        <dbReference type="ARBA" id="ARBA00004141"/>
    </source>
</evidence>
<dbReference type="PANTHER" id="PTHR42878">
    <property type="entry name" value="TWO-COMPONENT HISTIDINE KINASE"/>
    <property type="match status" value="1"/>
</dbReference>
<dbReference type="CDD" id="cd00082">
    <property type="entry name" value="HisKA"/>
    <property type="match status" value="1"/>
</dbReference>
<dbReference type="InterPro" id="IPR003661">
    <property type="entry name" value="HisK_dim/P_dom"/>
</dbReference>
<evidence type="ECO:0000313" key="14">
    <source>
        <dbReference type="EMBL" id="TVM30381.1"/>
    </source>
</evidence>
<evidence type="ECO:0000256" key="7">
    <source>
        <dbReference type="ARBA" id="ARBA00022741"/>
    </source>
</evidence>
<comment type="subcellular location">
    <subcellularLocation>
        <location evidence="2">Membrane</location>
        <topology evidence="2">Multi-pass membrane protein</topology>
    </subcellularLocation>
</comment>
<dbReference type="GO" id="GO:0000155">
    <property type="term" value="F:phosphorelay sensor kinase activity"/>
    <property type="evidence" value="ECO:0007669"/>
    <property type="project" value="InterPro"/>
</dbReference>
<dbReference type="GO" id="GO:0030295">
    <property type="term" value="F:protein kinase activator activity"/>
    <property type="evidence" value="ECO:0007669"/>
    <property type="project" value="TreeGrafter"/>
</dbReference>
<dbReference type="InterPro" id="IPR003594">
    <property type="entry name" value="HATPase_dom"/>
</dbReference>
<dbReference type="Gene3D" id="3.30.565.10">
    <property type="entry name" value="Histidine kinase-like ATPase, C-terminal domain"/>
    <property type="match status" value="1"/>
</dbReference>
<protein>
    <recommendedName>
        <fullName evidence="3">histidine kinase</fullName>
        <ecNumber evidence="3">2.7.13.3</ecNumber>
    </recommendedName>
</protein>
<dbReference type="OrthoDB" id="5448087at2"/>
<dbReference type="PROSITE" id="PS50109">
    <property type="entry name" value="HIS_KIN"/>
    <property type="match status" value="1"/>
</dbReference>
<evidence type="ECO:0000256" key="12">
    <source>
        <dbReference type="ARBA" id="ARBA00023136"/>
    </source>
</evidence>
<evidence type="ECO:0000256" key="10">
    <source>
        <dbReference type="ARBA" id="ARBA00022989"/>
    </source>
</evidence>
<comment type="caution">
    <text evidence="14">The sequence shown here is derived from an EMBL/GenBank/DDBJ whole genome shotgun (WGS) entry which is preliminary data.</text>
</comment>
<dbReference type="EC" id="2.7.13.3" evidence="3"/>
<dbReference type="Gene3D" id="1.10.287.130">
    <property type="match status" value="1"/>
</dbReference>
<dbReference type="InterPro" id="IPR050351">
    <property type="entry name" value="BphY/WalK/GraS-like"/>
</dbReference>
<feature type="domain" description="Histidine kinase" evidence="13">
    <location>
        <begin position="175"/>
        <end position="387"/>
    </location>
</feature>
<dbReference type="PRINTS" id="PR00344">
    <property type="entry name" value="BCTRLSENSOR"/>
</dbReference>
<evidence type="ECO:0000256" key="4">
    <source>
        <dbReference type="ARBA" id="ARBA00022553"/>
    </source>
</evidence>
<evidence type="ECO:0000256" key="1">
    <source>
        <dbReference type="ARBA" id="ARBA00000085"/>
    </source>
</evidence>
<dbReference type="InterPro" id="IPR000014">
    <property type="entry name" value="PAS"/>
</dbReference>
<dbReference type="SUPFAM" id="SSF55874">
    <property type="entry name" value="ATPase domain of HSP90 chaperone/DNA topoisomerase II/histidine kinase"/>
    <property type="match status" value="1"/>
</dbReference>
<dbReference type="SUPFAM" id="SSF47384">
    <property type="entry name" value="Homodimeric domain of signal transducing histidine kinase"/>
    <property type="match status" value="1"/>
</dbReference>
<dbReference type="InterPro" id="IPR036890">
    <property type="entry name" value="HATPase_C_sf"/>
</dbReference>
<dbReference type="SMART" id="SM00387">
    <property type="entry name" value="HATPase_c"/>
    <property type="match status" value="1"/>
</dbReference>
<evidence type="ECO:0000313" key="15">
    <source>
        <dbReference type="Proteomes" id="UP000434052"/>
    </source>
</evidence>
<keyword evidence="9" id="KW-0067">ATP-binding</keyword>
<evidence type="ECO:0000256" key="5">
    <source>
        <dbReference type="ARBA" id="ARBA00022679"/>
    </source>
</evidence>
<dbReference type="Pfam" id="PF13426">
    <property type="entry name" value="PAS_9"/>
    <property type="match status" value="1"/>
</dbReference>
<dbReference type="GO" id="GO:0016020">
    <property type="term" value="C:membrane"/>
    <property type="evidence" value="ECO:0007669"/>
    <property type="project" value="UniProtKB-SubCell"/>
</dbReference>
<dbReference type="InterPro" id="IPR005467">
    <property type="entry name" value="His_kinase_dom"/>
</dbReference>
<dbReference type="InterPro" id="IPR035965">
    <property type="entry name" value="PAS-like_dom_sf"/>
</dbReference>
<evidence type="ECO:0000256" key="11">
    <source>
        <dbReference type="ARBA" id="ARBA00023012"/>
    </source>
</evidence>
<dbReference type="SMART" id="SM00388">
    <property type="entry name" value="HisKA"/>
    <property type="match status" value="1"/>
</dbReference>
<evidence type="ECO:0000259" key="13">
    <source>
        <dbReference type="PROSITE" id="PS50109"/>
    </source>
</evidence>
<dbReference type="EMBL" id="QMIF01000024">
    <property type="protein sequence ID" value="TVM30381.1"/>
    <property type="molecule type" value="Genomic_DNA"/>
</dbReference>
<dbReference type="Pfam" id="PF02518">
    <property type="entry name" value="HATPase_c"/>
    <property type="match status" value="1"/>
</dbReference>
<name>A0A6P1ZBE5_9BACT</name>
<dbReference type="SUPFAM" id="SSF55785">
    <property type="entry name" value="PYP-like sensor domain (PAS domain)"/>
    <property type="match status" value="1"/>
</dbReference>
<keyword evidence="12" id="KW-0472">Membrane</keyword>
<evidence type="ECO:0000256" key="6">
    <source>
        <dbReference type="ARBA" id="ARBA00022692"/>
    </source>
</evidence>
<keyword evidence="4" id="KW-0597">Phosphoprotein</keyword>
<dbReference type="GO" id="GO:0000156">
    <property type="term" value="F:phosphorelay response regulator activity"/>
    <property type="evidence" value="ECO:0007669"/>
    <property type="project" value="TreeGrafter"/>
</dbReference>
<dbReference type="InterPro" id="IPR004358">
    <property type="entry name" value="Sig_transdc_His_kin-like_C"/>
</dbReference>
<accession>A0A6P1ZBE5</accession>
<evidence type="ECO:0000256" key="9">
    <source>
        <dbReference type="ARBA" id="ARBA00022840"/>
    </source>
</evidence>
<keyword evidence="10" id="KW-1133">Transmembrane helix</keyword>
<comment type="catalytic activity">
    <reaction evidence="1">
        <text>ATP + protein L-histidine = ADP + protein N-phospho-L-histidine.</text>
        <dbReference type="EC" id="2.7.13.3"/>
    </reaction>
</comment>
<dbReference type="Gene3D" id="3.30.450.20">
    <property type="entry name" value="PAS domain"/>
    <property type="match status" value="1"/>
</dbReference>
<dbReference type="Pfam" id="PF00512">
    <property type="entry name" value="HisKA"/>
    <property type="match status" value="1"/>
</dbReference>
<dbReference type="SMART" id="SM00091">
    <property type="entry name" value="PAS"/>
    <property type="match status" value="1"/>
</dbReference>
<dbReference type="AlphaFoldDB" id="A0A6P1ZBE5"/>
<organism evidence="14 15">
    <name type="scientific">Oceanidesulfovibrio marinus</name>
    <dbReference type="NCBI Taxonomy" id="370038"/>
    <lineage>
        <taxon>Bacteria</taxon>
        <taxon>Pseudomonadati</taxon>
        <taxon>Thermodesulfobacteriota</taxon>
        <taxon>Desulfovibrionia</taxon>
        <taxon>Desulfovibrionales</taxon>
        <taxon>Desulfovibrionaceae</taxon>
        <taxon>Oceanidesulfovibrio</taxon>
    </lineage>
</organism>
<dbReference type="GO" id="GO:0005524">
    <property type="term" value="F:ATP binding"/>
    <property type="evidence" value="ECO:0007669"/>
    <property type="project" value="UniProtKB-KW"/>
</dbReference>
<evidence type="ECO:0000256" key="8">
    <source>
        <dbReference type="ARBA" id="ARBA00022777"/>
    </source>
</evidence>
<keyword evidence="5" id="KW-0808">Transferase</keyword>
<evidence type="ECO:0000256" key="3">
    <source>
        <dbReference type="ARBA" id="ARBA00012438"/>
    </source>
</evidence>
<keyword evidence="7" id="KW-0547">Nucleotide-binding</keyword>
<dbReference type="PANTHER" id="PTHR42878:SF7">
    <property type="entry name" value="SENSOR HISTIDINE KINASE GLRK"/>
    <property type="match status" value="1"/>
</dbReference>
<keyword evidence="11" id="KW-0902">Two-component regulatory system</keyword>
<gene>
    <name evidence="14" type="ORF">DQK91_21135</name>
</gene>
<sequence>MPTPRLRVRDPTAPDATRPAVLPFIQSAYFQNLLDGYPESVAIFNTDGYAYACNRHAREMLGIIGEEDFKGLLWDEFLPGIEEPDTFRRYMADARNQKGRREALEAVYITLDGDRLRLSLTTSLLVEYGKIFGILLSMTDVTHIYAMHARQRRFLEERHAMELARTRSLRTLSDAVAHQLRNPAMAIAGFARIALRKSDQALHEYLEGILDESVRLEAIVQAVTSYNAIRTAEPRHILLPEIAARVADEAYARGPESWRAIPLLLDVEETAVTVDADLTVALLTELVCNSLEAIASMPRSADAPPGEVYLGAGMEDGLRYEVADTGPGIAADILPFVFDPFFTTMPDKVGMGLARVRRMAAELGLDITVHRREPGGVLITLDEDTELQDDIA</sequence>
<dbReference type="GO" id="GO:0007234">
    <property type="term" value="P:osmosensory signaling via phosphorelay pathway"/>
    <property type="evidence" value="ECO:0007669"/>
    <property type="project" value="TreeGrafter"/>
</dbReference>
<proteinExistence type="predicted"/>
<dbReference type="InterPro" id="IPR036097">
    <property type="entry name" value="HisK_dim/P_sf"/>
</dbReference>
<keyword evidence="8 14" id="KW-0418">Kinase</keyword>
<keyword evidence="6" id="KW-0812">Transmembrane</keyword>
<dbReference type="Proteomes" id="UP000434052">
    <property type="component" value="Unassembled WGS sequence"/>
</dbReference>
<reference evidence="14 15" key="1">
    <citation type="submission" date="2018-06" db="EMBL/GenBank/DDBJ databases">
        <title>Complete genome of Desulfovibrio marinus P48SEP.</title>
        <authorList>
            <person name="Crispim J.S."/>
            <person name="Vidigal P.M.P."/>
            <person name="Silva L.C.F."/>
            <person name="Araujo L.C."/>
            <person name="Laguardia C.N."/>
            <person name="Dias R.S."/>
            <person name="Sousa M.P."/>
            <person name="Paula S.O."/>
            <person name="Silva C."/>
        </authorList>
    </citation>
    <scope>NUCLEOTIDE SEQUENCE [LARGE SCALE GENOMIC DNA]</scope>
    <source>
        <strain evidence="14 15">P48SEP</strain>
    </source>
</reference>